<keyword evidence="2" id="KW-0808">Transferase</keyword>
<dbReference type="Gene3D" id="3.40.630.30">
    <property type="match status" value="1"/>
</dbReference>
<protein>
    <submittedName>
        <fullName evidence="2">GNAT family N-acetyltransferase</fullName>
    </submittedName>
</protein>
<dbReference type="Pfam" id="PF00583">
    <property type="entry name" value="Acetyltransf_1"/>
    <property type="match status" value="1"/>
</dbReference>
<name>A0A4Z0GUB4_9BACI</name>
<dbReference type="Proteomes" id="UP000297982">
    <property type="component" value="Unassembled WGS sequence"/>
</dbReference>
<evidence type="ECO:0000259" key="1">
    <source>
        <dbReference type="PROSITE" id="PS51186"/>
    </source>
</evidence>
<dbReference type="InterPro" id="IPR000182">
    <property type="entry name" value="GNAT_dom"/>
</dbReference>
<accession>A0A4Z0GUB4</accession>
<organism evidence="2 3">
    <name type="scientific">Halobacillus salinus</name>
    <dbReference type="NCBI Taxonomy" id="192814"/>
    <lineage>
        <taxon>Bacteria</taxon>
        <taxon>Bacillati</taxon>
        <taxon>Bacillota</taxon>
        <taxon>Bacilli</taxon>
        <taxon>Bacillales</taxon>
        <taxon>Bacillaceae</taxon>
        <taxon>Halobacillus</taxon>
    </lineage>
</organism>
<evidence type="ECO:0000313" key="2">
    <source>
        <dbReference type="EMBL" id="TGB00704.1"/>
    </source>
</evidence>
<evidence type="ECO:0000313" key="3">
    <source>
        <dbReference type="Proteomes" id="UP000297982"/>
    </source>
</evidence>
<dbReference type="GO" id="GO:0016747">
    <property type="term" value="F:acyltransferase activity, transferring groups other than amino-acyl groups"/>
    <property type="evidence" value="ECO:0007669"/>
    <property type="project" value="InterPro"/>
</dbReference>
<sequence length="147" mass="16779">MEVKLIQPSEALPLRHEILRPNQSLEDCKYPKDYEEESFHLGVFVEDHLICVGSFYLEDHSDVPDGKVYRLRGMATWPEYRGQGAGTHLVSKAEEILSNRNADILWCNARTSAQGYYDRLGFKQAGDVFDLPPIGPHVVSYKEIEKP</sequence>
<keyword evidence="3" id="KW-1185">Reference proteome</keyword>
<dbReference type="CDD" id="cd04301">
    <property type="entry name" value="NAT_SF"/>
    <property type="match status" value="1"/>
</dbReference>
<dbReference type="STRING" id="192814.GCA_900166575_03592"/>
<dbReference type="RefSeq" id="WP_079478401.1">
    <property type="nucleotide sequence ID" value="NZ_FVYZ01000003.1"/>
</dbReference>
<comment type="caution">
    <text evidence="2">The sequence shown here is derived from an EMBL/GenBank/DDBJ whole genome shotgun (WGS) entry which is preliminary data.</text>
</comment>
<reference evidence="2 3" key="1">
    <citation type="journal article" date="2003" name="Int. J. Syst. Evol. Microbiol.">
        <title>Halobacillus salinus sp. nov., isolated from a salt lake on the coast of the East Sea in Korea.</title>
        <authorList>
            <person name="Yoon J.H."/>
            <person name="Kang K.H."/>
            <person name="Park Y.H."/>
        </authorList>
    </citation>
    <scope>NUCLEOTIDE SEQUENCE [LARGE SCALE GENOMIC DNA]</scope>
    <source>
        <strain evidence="2 3">HSL-3</strain>
    </source>
</reference>
<dbReference type="SUPFAM" id="SSF55729">
    <property type="entry name" value="Acyl-CoA N-acyltransferases (Nat)"/>
    <property type="match status" value="1"/>
</dbReference>
<dbReference type="OrthoDB" id="2352823at2"/>
<proteinExistence type="predicted"/>
<gene>
    <name evidence="2" type="ORF">E4663_19500</name>
</gene>
<dbReference type="PROSITE" id="PS51186">
    <property type="entry name" value="GNAT"/>
    <property type="match status" value="1"/>
</dbReference>
<feature type="domain" description="N-acetyltransferase" evidence="1">
    <location>
        <begin position="1"/>
        <end position="145"/>
    </location>
</feature>
<dbReference type="EMBL" id="SRJC01000012">
    <property type="protein sequence ID" value="TGB00704.1"/>
    <property type="molecule type" value="Genomic_DNA"/>
</dbReference>
<dbReference type="AlphaFoldDB" id="A0A4Z0GUB4"/>
<dbReference type="InterPro" id="IPR016181">
    <property type="entry name" value="Acyl_CoA_acyltransferase"/>
</dbReference>